<keyword evidence="5 9" id="KW-0227">DNA damage</keyword>
<comment type="function">
    <text evidence="1 9">May be involved in recombinational repair of damaged DNA.</text>
</comment>
<dbReference type="GO" id="GO:0043590">
    <property type="term" value="C:bacterial nucleoid"/>
    <property type="evidence" value="ECO:0007669"/>
    <property type="project" value="TreeGrafter"/>
</dbReference>
<evidence type="ECO:0000256" key="3">
    <source>
        <dbReference type="ARBA" id="ARBA00021315"/>
    </source>
</evidence>
<dbReference type="RefSeq" id="WP_119424174.1">
    <property type="nucleotide sequence ID" value="NZ_QQXK01000008.1"/>
</dbReference>
<name>A0A399JB80_9MICC</name>
<dbReference type="Proteomes" id="UP000265419">
    <property type="component" value="Unassembled WGS sequence"/>
</dbReference>
<sequence>MIESLRIRSLGVIDEAELPLGGIQDAELPLGPGYTVVTGETGAGKTMVVTALGLLTGRRADAGMVRRGADRAVVEATVLDDAASPALVEAVESGAELDEDGEKSVLYLSRTVSSEGRGRAHAGGRSVPVSTLGRIGEKLVAVHGQSDQLRLRGAAEQRAALDAFGGTELAAALGEYQDVFSRLRAASAELQDIQERGRERALEAETLQSALEEIDRVEPQPGEDEELATRAQRLAHVEELREGAMLAHAALAGDEVGESTDAVTLVDAAKRALEAVDADDPALAEQTARLREVGYILADVAVELAGYAESLDSDGPAELAAVEERRADLAGLQRRFAPTIDEVLAWAETARERLAGLQDDPARLEALTEQVRQLEALLLEKANALHALRAAAASTLTGRVDEELHALAMPQARLKIDVAPSEPAAHGADEITFLLAPHPGADPRPLGKGASGGELSRVMLALEVVLAEVDPVPTFVFDEVDSGVGGEAAVEIGRRLARLARHVQVVVVTHLPQVAAFADRHLNVTKTAHGEGQSGFTTSDVVTLDTEGRITELARMLAGQADSEAARAHAKELLEDGAREARQRS</sequence>
<proteinExistence type="inferred from homology"/>
<dbReference type="PIRSF" id="PIRSF003128">
    <property type="entry name" value="RecN"/>
    <property type="match status" value="1"/>
</dbReference>
<dbReference type="Gene3D" id="3.40.50.300">
    <property type="entry name" value="P-loop containing nucleotide triphosphate hydrolases"/>
    <property type="match status" value="2"/>
</dbReference>
<evidence type="ECO:0000313" key="12">
    <source>
        <dbReference type="Proteomes" id="UP000265419"/>
    </source>
</evidence>
<comment type="caution">
    <text evidence="11">The sequence shown here is derived from an EMBL/GenBank/DDBJ whole genome shotgun (WGS) entry which is preliminary data.</text>
</comment>
<dbReference type="SUPFAM" id="SSF52540">
    <property type="entry name" value="P-loop containing nucleoside triphosphate hydrolases"/>
    <property type="match status" value="2"/>
</dbReference>
<evidence type="ECO:0000256" key="1">
    <source>
        <dbReference type="ARBA" id="ARBA00003618"/>
    </source>
</evidence>
<dbReference type="FunFam" id="3.40.50.300:FF:000356">
    <property type="entry name" value="DNA repair protein RecN"/>
    <property type="match status" value="1"/>
</dbReference>
<feature type="domain" description="RecF/RecN/SMC N-terminal" evidence="10">
    <location>
        <begin position="25"/>
        <end position="530"/>
    </location>
</feature>
<keyword evidence="6" id="KW-0067">ATP-binding</keyword>
<organism evidence="11 12">
    <name type="scientific">Galactobacter valiniphilus</name>
    <dbReference type="NCBI Taxonomy" id="2676122"/>
    <lineage>
        <taxon>Bacteria</taxon>
        <taxon>Bacillati</taxon>
        <taxon>Actinomycetota</taxon>
        <taxon>Actinomycetes</taxon>
        <taxon>Micrococcales</taxon>
        <taxon>Micrococcaceae</taxon>
        <taxon>Galactobacter</taxon>
    </lineage>
</organism>
<evidence type="ECO:0000313" key="11">
    <source>
        <dbReference type="EMBL" id="RII42823.1"/>
    </source>
</evidence>
<evidence type="ECO:0000256" key="5">
    <source>
        <dbReference type="ARBA" id="ARBA00022763"/>
    </source>
</evidence>
<evidence type="ECO:0000259" key="10">
    <source>
        <dbReference type="Pfam" id="PF02463"/>
    </source>
</evidence>
<dbReference type="InterPro" id="IPR004604">
    <property type="entry name" value="DNA_recomb/repair_RecN"/>
</dbReference>
<accession>A0A399JB80</accession>
<evidence type="ECO:0000256" key="7">
    <source>
        <dbReference type="ARBA" id="ARBA00023204"/>
    </source>
</evidence>
<dbReference type="EMBL" id="QQXK01000008">
    <property type="protein sequence ID" value="RII42823.1"/>
    <property type="molecule type" value="Genomic_DNA"/>
</dbReference>
<dbReference type="PANTHER" id="PTHR11059:SF0">
    <property type="entry name" value="DNA REPAIR PROTEIN RECN"/>
    <property type="match status" value="1"/>
</dbReference>
<evidence type="ECO:0000256" key="2">
    <source>
        <dbReference type="ARBA" id="ARBA00009441"/>
    </source>
</evidence>
<evidence type="ECO:0000256" key="6">
    <source>
        <dbReference type="ARBA" id="ARBA00022840"/>
    </source>
</evidence>
<dbReference type="PANTHER" id="PTHR11059">
    <property type="entry name" value="DNA REPAIR PROTEIN RECN"/>
    <property type="match status" value="1"/>
</dbReference>
<dbReference type="AlphaFoldDB" id="A0A399JB80"/>
<dbReference type="InterPro" id="IPR003395">
    <property type="entry name" value="RecF/RecN/SMC_N"/>
</dbReference>
<dbReference type="InterPro" id="IPR027417">
    <property type="entry name" value="P-loop_NTPase"/>
</dbReference>
<dbReference type="Pfam" id="PF02463">
    <property type="entry name" value="SMC_N"/>
    <property type="match status" value="1"/>
</dbReference>
<gene>
    <name evidence="11" type="primary">recN</name>
    <name evidence="11" type="ORF">DWB68_05690</name>
</gene>
<evidence type="ECO:0000256" key="4">
    <source>
        <dbReference type="ARBA" id="ARBA00022741"/>
    </source>
</evidence>
<comment type="similarity">
    <text evidence="2 9">Belongs to the RecN family.</text>
</comment>
<protein>
    <recommendedName>
        <fullName evidence="3 9">DNA repair protein RecN</fullName>
    </recommendedName>
    <alternativeName>
        <fullName evidence="8 9">Recombination protein N</fullName>
    </alternativeName>
</protein>
<dbReference type="GO" id="GO:0006281">
    <property type="term" value="P:DNA repair"/>
    <property type="evidence" value="ECO:0007669"/>
    <property type="project" value="UniProtKB-KW"/>
</dbReference>
<dbReference type="CDD" id="cd03241">
    <property type="entry name" value="ABC_RecN"/>
    <property type="match status" value="1"/>
</dbReference>
<evidence type="ECO:0000256" key="8">
    <source>
        <dbReference type="ARBA" id="ARBA00033408"/>
    </source>
</evidence>
<reference evidence="11 12" key="1">
    <citation type="submission" date="2018-07" db="EMBL/GenBank/DDBJ databases">
        <title>Arthrobacter sp. nov., isolated from raw cow's milk with high bacterial count.</title>
        <authorList>
            <person name="Hahne J."/>
            <person name="Isele D."/>
            <person name="Lipski A."/>
        </authorList>
    </citation>
    <scope>NUCLEOTIDE SEQUENCE [LARGE SCALE GENOMIC DNA]</scope>
    <source>
        <strain evidence="11 12">JZ R-35</strain>
    </source>
</reference>
<keyword evidence="7 9" id="KW-0234">DNA repair</keyword>
<dbReference type="GO" id="GO:0009432">
    <property type="term" value="P:SOS response"/>
    <property type="evidence" value="ECO:0007669"/>
    <property type="project" value="TreeGrafter"/>
</dbReference>
<keyword evidence="4" id="KW-0547">Nucleotide-binding</keyword>
<dbReference type="GO" id="GO:0005524">
    <property type="term" value="F:ATP binding"/>
    <property type="evidence" value="ECO:0007669"/>
    <property type="project" value="UniProtKB-KW"/>
</dbReference>
<dbReference type="GO" id="GO:0006310">
    <property type="term" value="P:DNA recombination"/>
    <property type="evidence" value="ECO:0007669"/>
    <property type="project" value="InterPro"/>
</dbReference>
<dbReference type="NCBIfam" id="TIGR00634">
    <property type="entry name" value="recN"/>
    <property type="match status" value="1"/>
</dbReference>
<evidence type="ECO:0000256" key="9">
    <source>
        <dbReference type="PIRNR" id="PIRNR003128"/>
    </source>
</evidence>
<keyword evidence="12" id="KW-1185">Reference proteome</keyword>